<feature type="domain" description="Glycosyl transferase family 28 C-terminal" evidence="2">
    <location>
        <begin position="67"/>
        <end position="228"/>
    </location>
</feature>
<dbReference type="Gene3D" id="3.40.50.2000">
    <property type="entry name" value="Glycogen Phosphorylase B"/>
    <property type="match status" value="2"/>
</dbReference>
<keyword evidence="1" id="KW-1133">Transmembrane helix</keyword>
<evidence type="ECO:0000256" key="1">
    <source>
        <dbReference type="SAM" id="Phobius"/>
    </source>
</evidence>
<protein>
    <recommendedName>
        <fullName evidence="2">Glycosyl transferase family 28 C-terminal domain-containing protein</fullName>
    </recommendedName>
</protein>
<dbReference type="PANTHER" id="PTHR21015:SF22">
    <property type="entry name" value="GLYCOSYLTRANSFERASE"/>
    <property type="match status" value="1"/>
</dbReference>
<dbReference type="PANTHER" id="PTHR21015">
    <property type="entry name" value="UDP-N-ACETYLGLUCOSAMINE--N-ACETYLMURAMYL-(PENTAPEPTIDE) PYROPHOSPHORYL-UNDECAPRENOL N-ACETYLGLUCOSAMINE TRANSFERASE 1"/>
    <property type="match status" value="1"/>
</dbReference>
<evidence type="ECO:0000313" key="3">
    <source>
        <dbReference type="EMBL" id="MBX54713.1"/>
    </source>
</evidence>
<organism evidence="3">
    <name type="scientific">Rhizophora mucronata</name>
    <name type="common">Asiatic mangrove</name>
    <dbReference type="NCBI Taxonomy" id="61149"/>
    <lineage>
        <taxon>Eukaryota</taxon>
        <taxon>Viridiplantae</taxon>
        <taxon>Streptophyta</taxon>
        <taxon>Embryophyta</taxon>
        <taxon>Tracheophyta</taxon>
        <taxon>Spermatophyta</taxon>
        <taxon>Magnoliopsida</taxon>
        <taxon>eudicotyledons</taxon>
        <taxon>Gunneridae</taxon>
        <taxon>Pentapetalae</taxon>
        <taxon>rosids</taxon>
        <taxon>fabids</taxon>
        <taxon>Malpighiales</taxon>
        <taxon>Rhizophoraceae</taxon>
        <taxon>Rhizophora</taxon>
    </lineage>
</organism>
<feature type="transmembrane region" description="Helical" evidence="1">
    <location>
        <begin position="67"/>
        <end position="88"/>
    </location>
</feature>
<dbReference type="EMBL" id="GGEC01074229">
    <property type="protein sequence ID" value="MBX54713.1"/>
    <property type="molecule type" value="Transcribed_RNA"/>
</dbReference>
<dbReference type="AlphaFoldDB" id="A0A2P2PJ04"/>
<evidence type="ECO:0000259" key="2">
    <source>
        <dbReference type="Pfam" id="PF04101"/>
    </source>
</evidence>
<dbReference type="CDD" id="cd03785">
    <property type="entry name" value="GT28_MurG"/>
    <property type="match status" value="1"/>
</dbReference>
<proteinExistence type="predicted"/>
<accession>A0A2P2PJ04</accession>
<dbReference type="SUPFAM" id="SSF53756">
    <property type="entry name" value="UDP-Glycosyltransferase/glycogen phosphorylase"/>
    <property type="match status" value="1"/>
</dbReference>
<keyword evidence="1" id="KW-0812">Transmembrane</keyword>
<dbReference type="InterPro" id="IPR007235">
    <property type="entry name" value="Glyco_trans_28_C"/>
</dbReference>
<reference evidence="3" key="1">
    <citation type="submission" date="2018-02" db="EMBL/GenBank/DDBJ databases">
        <title>Rhizophora mucronata_Transcriptome.</title>
        <authorList>
            <person name="Meera S.P."/>
            <person name="Sreeshan A."/>
            <person name="Augustine A."/>
        </authorList>
    </citation>
    <scope>NUCLEOTIDE SEQUENCE</scope>
    <source>
        <tissue evidence="3">Leaf</tissue>
    </source>
</reference>
<keyword evidence="1" id="KW-0472">Membrane</keyword>
<dbReference type="GO" id="GO:0016758">
    <property type="term" value="F:hexosyltransferase activity"/>
    <property type="evidence" value="ECO:0007669"/>
    <property type="project" value="InterPro"/>
</dbReference>
<sequence length="247" mass="26849">MENYVLSLFAEVVFVAYNSTVECFPRKHKCVVSGNPVRLSLRQFVSKGVAMSEFFPTYRGGKEEAKVILVLGGSLGANAINIALLHFYGPMLMEHKNWFIIWQTGVEVFDEMESLVKNNTRLVLAPFLHSMDLAYAAADLIVSRAGAVTCSEILATGKPAILIPSPKIAEGNQLKNASLMADMAGSRVITEDELDSITLGTAIEEILGNESLMLEMSGRALQAAKPNASADIARRILSLLKSSNARK</sequence>
<dbReference type="Pfam" id="PF04101">
    <property type="entry name" value="Glyco_tran_28_C"/>
    <property type="match status" value="1"/>
</dbReference>
<name>A0A2P2PJ04_RHIMU</name>